<name>A0A1F7FAC8_UNCRA</name>
<dbReference type="Proteomes" id="UP000179243">
    <property type="component" value="Unassembled WGS sequence"/>
</dbReference>
<evidence type="ECO:0000313" key="2">
    <source>
        <dbReference type="Proteomes" id="UP000179243"/>
    </source>
</evidence>
<comment type="caution">
    <text evidence="1">The sequence shown here is derived from an EMBL/GenBank/DDBJ whole genome shotgun (WGS) entry which is preliminary data.</text>
</comment>
<organism evidence="1 2">
    <name type="scientific">Candidatus Raymondbacteria bacterium RIFOXYD12_FULL_49_13</name>
    <dbReference type="NCBI Taxonomy" id="1817890"/>
    <lineage>
        <taxon>Bacteria</taxon>
        <taxon>Raymondiibacteriota</taxon>
    </lineage>
</organism>
<accession>A0A1F7FAC8</accession>
<reference evidence="1 2" key="1">
    <citation type="journal article" date="2016" name="Nat. Commun.">
        <title>Thousands of microbial genomes shed light on interconnected biogeochemical processes in an aquifer system.</title>
        <authorList>
            <person name="Anantharaman K."/>
            <person name="Brown C.T."/>
            <person name="Hug L.A."/>
            <person name="Sharon I."/>
            <person name="Castelle C.J."/>
            <person name="Probst A.J."/>
            <person name="Thomas B.C."/>
            <person name="Singh A."/>
            <person name="Wilkins M.J."/>
            <person name="Karaoz U."/>
            <person name="Brodie E.L."/>
            <person name="Williams K.H."/>
            <person name="Hubbard S.S."/>
            <person name="Banfield J.F."/>
        </authorList>
    </citation>
    <scope>NUCLEOTIDE SEQUENCE [LARGE SCALE GENOMIC DNA]</scope>
</reference>
<evidence type="ECO:0000313" key="1">
    <source>
        <dbReference type="EMBL" id="OGK03571.1"/>
    </source>
</evidence>
<protein>
    <submittedName>
        <fullName evidence="1">Uncharacterized protein</fullName>
    </submittedName>
</protein>
<dbReference type="AlphaFoldDB" id="A0A1F7FAC8"/>
<proteinExistence type="predicted"/>
<gene>
    <name evidence="1" type="ORF">A2519_01870</name>
</gene>
<dbReference type="EMBL" id="MFYX01000086">
    <property type="protein sequence ID" value="OGK03571.1"/>
    <property type="molecule type" value="Genomic_DNA"/>
</dbReference>
<sequence length="113" mass="12986">MARPEDVAEVNRITPIISQYLNTLQAKHVSVLSALAIIIAKTIDECLLEQQRNPEKKTTPTAGQINVASVFDTRIRQLEQMGCRWSGWVCLFVRQVRWLFPLFKDSSENRGWN</sequence>